<dbReference type="Pfam" id="PF13568">
    <property type="entry name" value="OMP_b-brl_2"/>
    <property type="match status" value="1"/>
</dbReference>
<name>A0A6G9AYA8_9BACT</name>
<feature type="domain" description="Outer membrane protein beta-barrel" evidence="1">
    <location>
        <begin position="26"/>
        <end position="195"/>
    </location>
</feature>
<dbReference type="KEGG" id="spib:G8759_34755"/>
<sequence>MFRSISLRSLAIPCVALLTCLSTTYAQQRFSAGPRVGLNLSTLRGDVDGYKMTPGLVAGAFLMYSSLNHFGISADVLYSQRGGKFTGVNPGNVPVELKQQINYLEIPVALRYFLTLSGNFRPNIFFGPTLAIPLSAKRVNQKIGGSTQPDVTNSEAFNNPDLGLFAGFQLNFPGLGERQRFLIDARYTYGLADVTSQPISGGIGGQNIYNSTITLTLGYGFGVGPEYRSRYRR</sequence>
<organism evidence="2 3">
    <name type="scientific">Spirosoma aureum</name>
    <dbReference type="NCBI Taxonomy" id="2692134"/>
    <lineage>
        <taxon>Bacteria</taxon>
        <taxon>Pseudomonadati</taxon>
        <taxon>Bacteroidota</taxon>
        <taxon>Cytophagia</taxon>
        <taxon>Cytophagales</taxon>
        <taxon>Cytophagaceae</taxon>
        <taxon>Spirosoma</taxon>
    </lineage>
</organism>
<protein>
    <submittedName>
        <fullName evidence="2">Porin family protein</fullName>
    </submittedName>
</protein>
<dbReference type="AlphaFoldDB" id="A0A6G9AYA8"/>
<reference evidence="2 3" key="1">
    <citation type="submission" date="2020-03" db="EMBL/GenBank/DDBJ databases">
        <authorList>
            <person name="Kim M.K."/>
        </authorList>
    </citation>
    <scope>NUCLEOTIDE SEQUENCE [LARGE SCALE GENOMIC DNA]</scope>
    <source>
        <strain evidence="2 3">BT328</strain>
    </source>
</reference>
<dbReference type="InterPro" id="IPR025665">
    <property type="entry name" value="Beta-barrel_OMP_2"/>
</dbReference>
<evidence type="ECO:0000313" key="2">
    <source>
        <dbReference type="EMBL" id="QIP17437.1"/>
    </source>
</evidence>
<dbReference type="Proteomes" id="UP000501802">
    <property type="component" value="Chromosome"/>
</dbReference>
<proteinExistence type="predicted"/>
<dbReference type="EMBL" id="CP050063">
    <property type="protein sequence ID" value="QIP17437.1"/>
    <property type="molecule type" value="Genomic_DNA"/>
</dbReference>
<dbReference type="RefSeq" id="WP_167218291.1">
    <property type="nucleotide sequence ID" value="NZ_CP050063.1"/>
</dbReference>
<evidence type="ECO:0000313" key="3">
    <source>
        <dbReference type="Proteomes" id="UP000501802"/>
    </source>
</evidence>
<evidence type="ECO:0000259" key="1">
    <source>
        <dbReference type="Pfam" id="PF13568"/>
    </source>
</evidence>
<gene>
    <name evidence="2" type="ORF">G8759_34755</name>
</gene>
<keyword evidence="3" id="KW-1185">Reference proteome</keyword>
<accession>A0A6G9AYA8</accession>